<dbReference type="AlphaFoldDB" id="A0AAF0QHW5"/>
<evidence type="ECO:0000256" key="1">
    <source>
        <dbReference type="SAM" id="Phobius"/>
    </source>
</evidence>
<keyword evidence="1" id="KW-0472">Membrane</keyword>
<dbReference type="Proteomes" id="UP001234989">
    <property type="component" value="Chromosome 3"/>
</dbReference>
<protein>
    <submittedName>
        <fullName evidence="2">Uncharacterized protein</fullName>
    </submittedName>
</protein>
<keyword evidence="1" id="KW-0812">Transmembrane</keyword>
<feature type="transmembrane region" description="Helical" evidence="1">
    <location>
        <begin position="78"/>
        <end position="98"/>
    </location>
</feature>
<sequence length="130" mass="14753">MHKIQQKVNLSRHDGFFNCMSFTVYQIERGMEGCLVFKLSTELHNSGSREGWSSYKSIILGSLTSDNGSQSDCFTLNLISYVFCVIFCIPLQMCFRFFPGIHARTTGTLMPLSEFDLPKFLWSRTSGRAG</sequence>
<keyword evidence="3" id="KW-1185">Reference proteome</keyword>
<evidence type="ECO:0000313" key="3">
    <source>
        <dbReference type="Proteomes" id="UP001234989"/>
    </source>
</evidence>
<keyword evidence="1" id="KW-1133">Transmembrane helix</keyword>
<gene>
    <name evidence="2" type="ORF">MTR67_014955</name>
</gene>
<reference evidence="2" key="1">
    <citation type="submission" date="2023-08" db="EMBL/GenBank/DDBJ databases">
        <title>A de novo genome assembly of Solanum verrucosum Schlechtendal, a Mexican diploid species geographically isolated from the other diploid A-genome species in potato relatives.</title>
        <authorList>
            <person name="Hosaka K."/>
        </authorList>
    </citation>
    <scope>NUCLEOTIDE SEQUENCE</scope>
    <source>
        <tissue evidence="2">Young leaves</tissue>
    </source>
</reference>
<organism evidence="2 3">
    <name type="scientific">Solanum verrucosum</name>
    <dbReference type="NCBI Taxonomy" id="315347"/>
    <lineage>
        <taxon>Eukaryota</taxon>
        <taxon>Viridiplantae</taxon>
        <taxon>Streptophyta</taxon>
        <taxon>Embryophyta</taxon>
        <taxon>Tracheophyta</taxon>
        <taxon>Spermatophyta</taxon>
        <taxon>Magnoliopsida</taxon>
        <taxon>eudicotyledons</taxon>
        <taxon>Gunneridae</taxon>
        <taxon>Pentapetalae</taxon>
        <taxon>asterids</taxon>
        <taxon>lamiids</taxon>
        <taxon>Solanales</taxon>
        <taxon>Solanaceae</taxon>
        <taxon>Solanoideae</taxon>
        <taxon>Solaneae</taxon>
        <taxon>Solanum</taxon>
    </lineage>
</organism>
<evidence type="ECO:0000313" key="2">
    <source>
        <dbReference type="EMBL" id="WMV21570.1"/>
    </source>
</evidence>
<dbReference type="EMBL" id="CP133614">
    <property type="protein sequence ID" value="WMV21570.1"/>
    <property type="molecule type" value="Genomic_DNA"/>
</dbReference>
<proteinExistence type="predicted"/>
<accession>A0AAF0QHW5</accession>
<name>A0AAF0QHW5_SOLVR</name>